<protein>
    <recommendedName>
        <fullName evidence="3">IrrE N-terminal-like domain-containing protein</fullName>
    </recommendedName>
</protein>
<sequence length="102" mass="12058">MHIKDIINTDGVYIAFEKMHPSIWGFVYRDSFAEYHLIINKNLSHEKQKEIFMHEMTHINEHLPNKPYMVGLDMQHSEMEKAADLIAVQALEALEEEYLLEN</sequence>
<dbReference type="RefSeq" id="WP_068717945.1">
    <property type="nucleotide sequence ID" value="NZ_LWDV01000009.1"/>
</dbReference>
<dbReference type="AlphaFoldDB" id="A0A1C0A7U1"/>
<dbReference type="EMBL" id="LWDV01000009">
    <property type="protein sequence ID" value="OCL26284.1"/>
    <property type="molecule type" value="Genomic_DNA"/>
</dbReference>
<evidence type="ECO:0000313" key="2">
    <source>
        <dbReference type="Proteomes" id="UP000093514"/>
    </source>
</evidence>
<evidence type="ECO:0000313" key="1">
    <source>
        <dbReference type="EMBL" id="OCL26284.1"/>
    </source>
</evidence>
<evidence type="ECO:0008006" key="3">
    <source>
        <dbReference type="Google" id="ProtNLM"/>
    </source>
</evidence>
<proteinExistence type="predicted"/>
<accession>A0A1C0A7U1</accession>
<dbReference type="OrthoDB" id="1907806at2"/>
<gene>
    <name evidence="1" type="ORF">U472_09745</name>
</gene>
<name>A0A1C0A7U1_9FIRM</name>
<organism evidence="1 2">
    <name type="scientific">Orenia metallireducens</name>
    <dbReference type="NCBI Taxonomy" id="1413210"/>
    <lineage>
        <taxon>Bacteria</taxon>
        <taxon>Bacillati</taxon>
        <taxon>Bacillota</taxon>
        <taxon>Clostridia</taxon>
        <taxon>Halanaerobiales</taxon>
        <taxon>Halobacteroidaceae</taxon>
        <taxon>Orenia</taxon>
    </lineage>
</organism>
<reference evidence="1 2" key="2">
    <citation type="submission" date="2016-08" db="EMBL/GenBank/DDBJ databases">
        <title>Orenia metallireducens sp. nov. strain Z6, a Novel Metal-reducing Firmicute from the Deep Subsurface.</title>
        <authorList>
            <person name="Maxim B.I."/>
            <person name="Kenneth K."/>
            <person name="Flynn T.M."/>
            <person name="Oloughlin E.J."/>
            <person name="Locke R.A."/>
            <person name="Weber J.R."/>
            <person name="Egan S.M."/>
            <person name="Mackie R.I."/>
            <person name="Cann I.K."/>
        </authorList>
    </citation>
    <scope>NUCLEOTIDE SEQUENCE [LARGE SCALE GENOMIC DNA]</scope>
    <source>
        <strain evidence="1 2">Z6</strain>
    </source>
</reference>
<keyword evidence="2" id="KW-1185">Reference proteome</keyword>
<comment type="caution">
    <text evidence="1">The sequence shown here is derived from an EMBL/GenBank/DDBJ whole genome shotgun (WGS) entry which is preliminary data.</text>
</comment>
<dbReference type="Proteomes" id="UP000093514">
    <property type="component" value="Unassembled WGS sequence"/>
</dbReference>
<reference evidence="2" key="1">
    <citation type="submission" date="2016-07" db="EMBL/GenBank/DDBJ databases">
        <authorList>
            <person name="Florea S."/>
            <person name="Webb J.S."/>
            <person name="Jaromczyk J."/>
            <person name="Schardl C.L."/>
        </authorList>
    </citation>
    <scope>NUCLEOTIDE SEQUENCE [LARGE SCALE GENOMIC DNA]</scope>
    <source>
        <strain evidence="2">Z6</strain>
    </source>
</reference>